<dbReference type="EMBL" id="LVVM01001499">
    <property type="protein sequence ID" value="OJA18436.1"/>
    <property type="molecule type" value="Genomic_DNA"/>
</dbReference>
<proteinExistence type="predicted"/>
<dbReference type="Proteomes" id="UP000183567">
    <property type="component" value="Unassembled WGS sequence"/>
</dbReference>
<sequence>MDPSRESGVLAAKLEAAWQRRVQKAADWNA</sequence>
<gene>
    <name evidence="1" type="ORF">AZE42_14209</name>
</gene>
<name>A0A1J8R3F4_9AGAM</name>
<dbReference type="OrthoDB" id="6500128at2759"/>
<comment type="caution">
    <text evidence="1">The sequence shown here is derived from an EMBL/GenBank/DDBJ whole genome shotgun (WGS) entry which is preliminary data.</text>
</comment>
<evidence type="ECO:0000313" key="1">
    <source>
        <dbReference type="EMBL" id="OJA18436.1"/>
    </source>
</evidence>
<organism evidence="1 2">
    <name type="scientific">Rhizopogon vesiculosus</name>
    <dbReference type="NCBI Taxonomy" id="180088"/>
    <lineage>
        <taxon>Eukaryota</taxon>
        <taxon>Fungi</taxon>
        <taxon>Dikarya</taxon>
        <taxon>Basidiomycota</taxon>
        <taxon>Agaricomycotina</taxon>
        <taxon>Agaricomycetes</taxon>
        <taxon>Agaricomycetidae</taxon>
        <taxon>Boletales</taxon>
        <taxon>Suillineae</taxon>
        <taxon>Rhizopogonaceae</taxon>
        <taxon>Rhizopogon</taxon>
    </lineage>
</organism>
<evidence type="ECO:0000313" key="2">
    <source>
        <dbReference type="Proteomes" id="UP000183567"/>
    </source>
</evidence>
<protein>
    <submittedName>
        <fullName evidence="1">Uncharacterized protein</fullName>
    </submittedName>
</protein>
<dbReference type="AlphaFoldDB" id="A0A1J8R3F4"/>
<feature type="non-terminal residue" evidence="1">
    <location>
        <position position="30"/>
    </location>
</feature>
<reference evidence="1 2" key="1">
    <citation type="submission" date="2016-03" db="EMBL/GenBank/DDBJ databases">
        <title>Comparative genomics of the ectomycorrhizal sister species Rhizopogon vinicolor and Rhizopogon vesiculosus (Basidiomycota: Boletales) reveals a divergence of the mating type B locus.</title>
        <authorList>
            <person name="Mujic A.B."/>
            <person name="Kuo A."/>
            <person name="Tritt A."/>
            <person name="Lipzen A."/>
            <person name="Chen C."/>
            <person name="Johnson J."/>
            <person name="Sharma A."/>
            <person name="Barry K."/>
            <person name="Grigoriev I.V."/>
            <person name="Spatafora J.W."/>
        </authorList>
    </citation>
    <scope>NUCLEOTIDE SEQUENCE [LARGE SCALE GENOMIC DNA]</scope>
    <source>
        <strain evidence="1 2">AM-OR11-056</strain>
    </source>
</reference>
<accession>A0A1J8R3F4</accession>
<keyword evidence="2" id="KW-1185">Reference proteome</keyword>